<dbReference type="RefSeq" id="WP_066050849.1">
    <property type="nucleotide sequence ID" value="NZ_CP014223.1"/>
</dbReference>
<feature type="domain" description="DUF3846" evidence="1">
    <location>
        <begin position="6"/>
        <end position="101"/>
    </location>
</feature>
<reference evidence="2 4" key="1">
    <citation type="journal article" date="2016" name="Genome Announc.">
        <title>Complete Genome Sequence of the Amino Acid-Fermenting Clostridium propionicum X2 (DSM 1682).</title>
        <authorList>
            <person name="Poehlein A."/>
            <person name="Schlien K."/>
            <person name="Chowdhury N.P."/>
            <person name="Gottschalk G."/>
            <person name="Buckel W."/>
            <person name="Daniel R."/>
        </authorList>
    </citation>
    <scope>NUCLEOTIDE SEQUENCE [LARGE SCALE GENOMIC DNA]</scope>
    <source>
        <strain evidence="2 4">X2</strain>
    </source>
</reference>
<gene>
    <name evidence="2" type="ORF">CPRO_19170</name>
    <name evidence="3" type="ORF">SAMN02745151_01518</name>
</gene>
<dbReference type="OrthoDB" id="9813511at2"/>
<evidence type="ECO:0000313" key="4">
    <source>
        <dbReference type="Proteomes" id="UP000068026"/>
    </source>
</evidence>
<dbReference type="AlphaFoldDB" id="A0A0X1U992"/>
<name>A0A0X1U992_ANAPI</name>
<evidence type="ECO:0000313" key="2">
    <source>
        <dbReference type="EMBL" id="AMJ41499.1"/>
    </source>
</evidence>
<proteinExistence type="predicted"/>
<dbReference type="EMBL" id="CP014223">
    <property type="protein sequence ID" value="AMJ41499.1"/>
    <property type="molecule type" value="Genomic_DNA"/>
</dbReference>
<reference evidence="5" key="4">
    <citation type="submission" date="2016-11" db="EMBL/GenBank/DDBJ databases">
        <authorList>
            <person name="Jaros S."/>
            <person name="Januszkiewicz K."/>
            <person name="Wedrychowicz H."/>
        </authorList>
    </citation>
    <scope>NUCLEOTIDE SEQUENCE [LARGE SCALE GENOMIC DNA]</scope>
    <source>
        <strain evidence="5">DSM 1682</strain>
    </source>
</reference>
<dbReference type="KEGG" id="cpro:CPRO_19170"/>
<reference evidence="3" key="3">
    <citation type="submission" date="2016-11" db="EMBL/GenBank/DDBJ databases">
        <authorList>
            <person name="Varghese N."/>
            <person name="Submissions S."/>
        </authorList>
    </citation>
    <scope>NUCLEOTIDE SEQUENCE</scope>
    <source>
        <strain evidence="3">DSM 1682</strain>
    </source>
</reference>
<dbReference type="InterPro" id="IPR024559">
    <property type="entry name" value="DUF3846"/>
</dbReference>
<sequence>MKENKIKVVKMDIGKPPVVKEIDNTLGALQTEVGGLIECVYLDDGCIAVVNEEGKLNGMEPNRRLGSDIICGPFFVCGDSEDGEFVSLDDKQVEEYMQMFSDVPIFTGEEPELKPRMTFMGFDFK</sequence>
<keyword evidence="4" id="KW-1185">Reference proteome</keyword>
<evidence type="ECO:0000313" key="3">
    <source>
        <dbReference type="EMBL" id="SHE69954.1"/>
    </source>
</evidence>
<dbReference type="Pfam" id="PF12957">
    <property type="entry name" value="DUF3846"/>
    <property type="match status" value="1"/>
</dbReference>
<dbReference type="Proteomes" id="UP000184204">
    <property type="component" value="Unassembled WGS sequence"/>
</dbReference>
<evidence type="ECO:0000313" key="5">
    <source>
        <dbReference type="Proteomes" id="UP000184204"/>
    </source>
</evidence>
<accession>A0A0X1U992</accession>
<organism evidence="3 5">
    <name type="scientific">Anaerotignum propionicum DSM 1682</name>
    <dbReference type="NCBI Taxonomy" id="991789"/>
    <lineage>
        <taxon>Bacteria</taxon>
        <taxon>Bacillati</taxon>
        <taxon>Bacillota</taxon>
        <taxon>Clostridia</taxon>
        <taxon>Lachnospirales</taxon>
        <taxon>Anaerotignaceae</taxon>
        <taxon>Anaerotignum</taxon>
    </lineage>
</organism>
<evidence type="ECO:0000259" key="1">
    <source>
        <dbReference type="Pfam" id="PF12957"/>
    </source>
</evidence>
<dbReference type="EMBL" id="FQUA01000005">
    <property type="protein sequence ID" value="SHE69954.1"/>
    <property type="molecule type" value="Genomic_DNA"/>
</dbReference>
<reference evidence="4" key="2">
    <citation type="submission" date="2016-01" db="EMBL/GenBank/DDBJ databases">
        <authorList>
            <person name="Poehlein A."/>
            <person name="Schlien K."/>
            <person name="Gottschalk G."/>
            <person name="Buckel W."/>
            <person name="Daniel R."/>
        </authorList>
    </citation>
    <scope>NUCLEOTIDE SEQUENCE [LARGE SCALE GENOMIC DNA]</scope>
    <source>
        <strain evidence="4">X2</strain>
    </source>
</reference>
<protein>
    <recommendedName>
        <fullName evidence="1">DUF3846 domain-containing protein</fullName>
    </recommendedName>
</protein>
<dbReference type="Proteomes" id="UP000068026">
    <property type="component" value="Chromosome"/>
</dbReference>